<dbReference type="PRINTS" id="PR00455">
    <property type="entry name" value="HTHTETR"/>
</dbReference>
<reference evidence="6 7" key="1">
    <citation type="submission" date="2019-08" db="EMBL/GenBank/DDBJ databases">
        <title>Archaea genome.</title>
        <authorList>
            <person name="Kajale S."/>
            <person name="Shouche Y."/>
            <person name="Deshpande N."/>
            <person name="Sharma A."/>
        </authorList>
    </citation>
    <scope>NUCLEOTIDE SEQUENCE [LARGE SCALE GENOMIC DNA]</scope>
    <source>
        <strain evidence="6 7">ESP3B_9</strain>
    </source>
</reference>
<proteinExistence type="predicted"/>
<dbReference type="SUPFAM" id="SSF46689">
    <property type="entry name" value="Homeodomain-like"/>
    <property type="match status" value="1"/>
</dbReference>
<evidence type="ECO:0000256" key="2">
    <source>
        <dbReference type="ARBA" id="ARBA00023125"/>
    </source>
</evidence>
<dbReference type="EMBL" id="VTAW01000016">
    <property type="protein sequence ID" value="TYT61613.1"/>
    <property type="molecule type" value="Genomic_DNA"/>
</dbReference>
<keyword evidence="7" id="KW-1185">Reference proteome</keyword>
<dbReference type="InterPro" id="IPR001647">
    <property type="entry name" value="HTH_TetR"/>
</dbReference>
<feature type="DNA-binding region" description="H-T-H motif" evidence="4">
    <location>
        <begin position="33"/>
        <end position="52"/>
    </location>
</feature>
<comment type="caution">
    <text evidence="6">The sequence shown here is derived from an EMBL/GenBank/DDBJ whole genome shotgun (WGS) entry which is preliminary data.</text>
</comment>
<evidence type="ECO:0000313" key="6">
    <source>
        <dbReference type="EMBL" id="TYT61613.1"/>
    </source>
</evidence>
<evidence type="ECO:0000256" key="1">
    <source>
        <dbReference type="ARBA" id="ARBA00023015"/>
    </source>
</evidence>
<dbReference type="GO" id="GO:0003700">
    <property type="term" value="F:DNA-binding transcription factor activity"/>
    <property type="evidence" value="ECO:0007669"/>
    <property type="project" value="TreeGrafter"/>
</dbReference>
<evidence type="ECO:0000313" key="7">
    <source>
        <dbReference type="Proteomes" id="UP000324104"/>
    </source>
</evidence>
<keyword evidence="1" id="KW-0805">Transcription regulation</keyword>
<evidence type="ECO:0000256" key="4">
    <source>
        <dbReference type="PROSITE-ProRule" id="PRU00335"/>
    </source>
</evidence>
<gene>
    <name evidence="6" type="ORF">FYC77_13070</name>
</gene>
<dbReference type="GO" id="GO:0000976">
    <property type="term" value="F:transcription cis-regulatory region binding"/>
    <property type="evidence" value="ECO:0007669"/>
    <property type="project" value="TreeGrafter"/>
</dbReference>
<dbReference type="InterPro" id="IPR050109">
    <property type="entry name" value="HTH-type_TetR-like_transc_reg"/>
</dbReference>
<organism evidence="6 7">
    <name type="scientific">Natrialba swarupiae</name>
    <dbReference type="NCBI Taxonomy" id="2448032"/>
    <lineage>
        <taxon>Archaea</taxon>
        <taxon>Methanobacteriati</taxon>
        <taxon>Methanobacteriota</taxon>
        <taxon>Stenosarchaea group</taxon>
        <taxon>Halobacteria</taxon>
        <taxon>Halobacteriales</taxon>
        <taxon>Natrialbaceae</taxon>
        <taxon>Natrialba</taxon>
    </lineage>
</organism>
<keyword evidence="2 4" id="KW-0238">DNA-binding</keyword>
<dbReference type="Proteomes" id="UP000324104">
    <property type="component" value="Unassembled WGS sequence"/>
</dbReference>
<evidence type="ECO:0000256" key="3">
    <source>
        <dbReference type="ARBA" id="ARBA00023163"/>
    </source>
</evidence>
<dbReference type="RefSeq" id="WP_149081941.1">
    <property type="nucleotide sequence ID" value="NZ_VTAW01000016.1"/>
</dbReference>
<dbReference type="PANTHER" id="PTHR30055:SF234">
    <property type="entry name" value="HTH-TYPE TRANSCRIPTIONAL REGULATOR BETI"/>
    <property type="match status" value="1"/>
</dbReference>
<keyword evidence="3" id="KW-0804">Transcription</keyword>
<protein>
    <submittedName>
        <fullName evidence="6">TetR/AcrR family transcriptional regulator</fullName>
    </submittedName>
</protein>
<dbReference type="AlphaFoldDB" id="A0A5D5AKW6"/>
<sequence length="202" mass="23549">MKGFSDEERDRIRGHLLEEGRALFARFGLERTRIKDITEAVGIGTSTFYQFFDSKEQLYAEVLIRERDCLDETIAESIADVDSPREQVRLTLRTLLEEVETNPLVHRFVVDGELHSLQDRLSDDEKRALSENIRERDFKYAEEWTDHPTFRYDDPTAISSLFRMLIFVSQCKDAFPVDDCSPQYEETRDLLIDVVVDGLFAD</sequence>
<feature type="domain" description="HTH tetR-type" evidence="5">
    <location>
        <begin position="10"/>
        <end position="70"/>
    </location>
</feature>
<dbReference type="Gene3D" id="1.10.357.10">
    <property type="entry name" value="Tetracycline Repressor, domain 2"/>
    <property type="match status" value="1"/>
</dbReference>
<dbReference type="InterPro" id="IPR009057">
    <property type="entry name" value="Homeodomain-like_sf"/>
</dbReference>
<evidence type="ECO:0000259" key="5">
    <source>
        <dbReference type="PROSITE" id="PS50977"/>
    </source>
</evidence>
<dbReference type="PANTHER" id="PTHR30055">
    <property type="entry name" value="HTH-TYPE TRANSCRIPTIONAL REGULATOR RUTR"/>
    <property type="match status" value="1"/>
</dbReference>
<accession>A0A5D5AKW6</accession>
<dbReference type="Pfam" id="PF00440">
    <property type="entry name" value="TetR_N"/>
    <property type="match status" value="1"/>
</dbReference>
<name>A0A5D5AKW6_9EURY</name>
<dbReference type="PROSITE" id="PS50977">
    <property type="entry name" value="HTH_TETR_2"/>
    <property type="match status" value="1"/>
</dbReference>